<organism evidence="1 2">
    <name type="scientific">Prochlorococcus phage P-HM1</name>
    <dbReference type="NCBI Taxonomy" id="445700"/>
    <lineage>
        <taxon>Viruses</taxon>
        <taxon>Duplodnaviria</taxon>
        <taxon>Heunggongvirae</taxon>
        <taxon>Uroviricota</taxon>
        <taxon>Caudoviricetes</taxon>
        <taxon>Eurybiavirus</taxon>
        <taxon>Eurybiavirus PHM2</taxon>
    </lineage>
</organism>
<dbReference type="Proteomes" id="UP000006530">
    <property type="component" value="Segment"/>
</dbReference>
<dbReference type="GeneID" id="10326988"/>
<sequence>MDTGLYRDIVYTEYMLEHDLTWEEMMQKTHTDELLKRVAHMEWQDEQRAAWMSGDTPQYTVPEDCPF</sequence>
<keyword evidence="2" id="KW-1185">Reference proteome</keyword>
<protein>
    <submittedName>
        <fullName evidence="1">Uncharacterized protein</fullName>
    </submittedName>
</protein>
<reference evidence="1 2" key="1">
    <citation type="journal article" date="2010" name="Environ. Microbiol.">
        <title>Genomic analysis of oceanic cyanobacterial myoviruses compared with T4-like myoviruses from diverse hosts and environments.</title>
        <authorList>
            <person name="Sullivan M.B."/>
            <person name="Huang K.H."/>
            <person name="Ignacio-Espinoza J.C."/>
            <person name="Berlin A.M."/>
            <person name="Kelly L."/>
            <person name="Weigele P.R."/>
            <person name="DeFrancesco A.S."/>
            <person name="Kern S.E."/>
            <person name="Thompson L.R."/>
            <person name="Young S."/>
            <person name="Yandava C."/>
            <person name="Fu R."/>
            <person name="Krastins B."/>
            <person name="Chase M."/>
            <person name="Sarracino D."/>
            <person name="Osburne M.S."/>
            <person name="Henn M.R."/>
            <person name="Chisholm S.W."/>
        </authorList>
    </citation>
    <scope>NUCLEOTIDE SEQUENCE [LARGE SCALE GENOMIC DNA]</scope>
    <source>
        <strain evidence="1">M4-247</strain>
    </source>
</reference>
<dbReference type="KEGG" id="vg:10326988"/>
<name>E3SMQ6_9CAUD</name>
<dbReference type="EMBL" id="GU071101">
    <property type="protein sequence ID" value="ADO98699.1"/>
    <property type="molecule type" value="Genomic_DNA"/>
</dbReference>
<evidence type="ECO:0000313" key="2">
    <source>
        <dbReference type="Proteomes" id="UP000006530"/>
    </source>
</evidence>
<dbReference type="RefSeq" id="YP_004322500.1">
    <property type="nucleotide sequence ID" value="NC_015280.1"/>
</dbReference>
<dbReference type="OrthoDB" id="35703at10239"/>
<proteinExistence type="predicted"/>
<accession>E3SMQ6</accession>
<evidence type="ECO:0000313" key="1">
    <source>
        <dbReference type="EMBL" id="ADO98699.1"/>
    </source>
</evidence>
<gene>
    <name evidence="1" type="ORF">PHM1_075</name>
</gene>